<sequence>MPHLTNGQVAILGPLDGEFIFGRGAADCKNVLIAILETLELLLSKGFQPERTSLLLWVDEEASGVHGASSISKYLQETYGPKSIYALIDEGPGLNLDPWTDTIIATVLLAFLRAGYDKFANSILIRKLLESKLTKYLIRTSQAIDTIVGVAKRHNLSVVAYGEEVLTLDADSGLFSVTVNSPPLNAAPVTPSNDTVWAYLAGVTRHVFEDLVYPDITYPIVTAPGIMTPNTDTRHYGT</sequence>
<dbReference type="GO" id="GO:0051603">
    <property type="term" value="P:proteolysis involved in protein catabolic process"/>
    <property type="evidence" value="ECO:0007669"/>
    <property type="project" value="TreeGrafter"/>
</dbReference>
<keyword evidence="7" id="KW-1185">Reference proteome</keyword>
<dbReference type="Pfam" id="PF01546">
    <property type="entry name" value="Peptidase_M20"/>
    <property type="match status" value="1"/>
</dbReference>
<gene>
    <name evidence="6" type="ORF">Cantr_07334</name>
</gene>
<name>A0A367Y2B4_9ASCO</name>
<dbReference type="InterPro" id="IPR047177">
    <property type="entry name" value="Pept_M20A"/>
</dbReference>
<dbReference type="PANTHER" id="PTHR45962">
    <property type="entry name" value="N-FATTY-ACYL-AMINO ACID SYNTHASE/HYDROLASE PM20D1"/>
    <property type="match status" value="1"/>
</dbReference>
<dbReference type="Proteomes" id="UP000253472">
    <property type="component" value="Unassembled WGS sequence"/>
</dbReference>
<accession>A0A367Y2B4</accession>
<dbReference type="Gene3D" id="3.40.630.10">
    <property type="entry name" value="Zn peptidases"/>
    <property type="match status" value="1"/>
</dbReference>
<evidence type="ECO:0000256" key="5">
    <source>
        <dbReference type="ARBA" id="ARBA00022833"/>
    </source>
</evidence>
<dbReference type="PANTHER" id="PTHR45962:SF1">
    <property type="entry name" value="N-FATTY-ACYL-AMINO ACID SYNTHASE_HYDROLASE PM20D1"/>
    <property type="match status" value="1"/>
</dbReference>
<comment type="caution">
    <text evidence="6">The sequence shown here is derived from an EMBL/GenBank/DDBJ whole genome shotgun (WGS) entry which is preliminary data.</text>
</comment>
<evidence type="ECO:0000313" key="7">
    <source>
        <dbReference type="Proteomes" id="UP000253472"/>
    </source>
</evidence>
<evidence type="ECO:0000256" key="1">
    <source>
        <dbReference type="ARBA" id="ARBA00006247"/>
    </source>
</evidence>
<evidence type="ECO:0000256" key="3">
    <source>
        <dbReference type="ARBA" id="ARBA00022723"/>
    </source>
</evidence>
<dbReference type="GO" id="GO:0000328">
    <property type="term" value="C:fungal-type vacuole lumen"/>
    <property type="evidence" value="ECO:0007669"/>
    <property type="project" value="TreeGrafter"/>
</dbReference>
<keyword evidence="3" id="KW-0479">Metal-binding</keyword>
<dbReference type="OrthoDB" id="3064516at2759"/>
<proteinExistence type="inferred from homology"/>
<dbReference type="STRING" id="5486.A0A367Y2B4"/>
<protein>
    <recommendedName>
        <fullName evidence="8">Peptide hydrolase</fullName>
    </recommendedName>
</protein>
<keyword evidence="2" id="KW-0645">Protease</keyword>
<dbReference type="SUPFAM" id="SSF53187">
    <property type="entry name" value="Zn-dependent exopeptidases"/>
    <property type="match status" value="1"/>
</dbReference>
<evidence type="ECO:0000256" key="2">
    <source>
        <dbReference type="ARBA" id="ARBA00022670"/>
    </source>
</evidence>
<evidence type="ECO:0008006" key="8">
    <source>
        <dbReference type="Google" id="ProtNLM"/>
    </source>
</evidence>
<evidence type="ECO:0000256" key="4">
    <source>
        <dbReference type="ARBA" id="ARBA00022801"/>
    </source>
</evidence>
<dbReference type="AlphaFoldDB" id="A0A367Y2B4"/>
<keyword evidence="5" id="KW-0862">Zinc</keyword>
<dbReference type="GO" id="GO:0046872">
    <property type="term" value="F:metal ion binding"/>
    <property type="evidence" value="ECO:0007669"/>
    <property type="project" value="UniProtKB-KW"/>
</dbReference>
<keyword evidence="4" id="KW-0378">Hydrolase</keyword>
<reference evidence="6 7" key="1">
    <citation type="submission" date="2018-06" db="EMBL/GenBank/DDBJ databases">
        <title>Whole genome sequencing of Candida tropicalis (genome annotated by CSBL at Korea University).</title>
        <authorList>
            <person name="Ahn J."/>
        </authorList>
    </citation>
    <scope>NUCLEOTIDE SEQUENCE [LARGE SCALE GENOMIC DNA]</scope>
    <source>
        <strain evidence="6 7">ATCC 20962</strain>
    </source>
</reference>
<evidence type="ECO:0000313" key="6">
    <source>
        <dbReference type="EMBL" id="RCK59192.1"/>
    </source>
</evidence>
<dbReference type="GO" id="GO:0004180">
    <property type="term" value="F:carboxypeptidase activity"/>
    <property type="evidence" value="ECO:0007669"/>
    <property type="project" value="TreeGrafter"/>
</dbReference>
<dbReference type="EMBL" id="QLNQ01000027">
    <property type="protein sequence ID" value="RCK59192.1"/>
    <property type="molecule type" value="Genomic_DNA"/>
</dbReference>
<organism evidence="6 7">
    <name type="scientific">Candida viswanathii</name>
    <dbReference type="NCBI Taxonomy" id="5486"/>
    <lineage>
        <taxon>Eukaryota</taxon>
        <taxon>Fungi</taxon>
        <taxon>Dikarya</taxon>
        <taxon>Ascomycota</taxon>
        <taxon>Saccharomycotina</taxon>
        <taxon>Pichiomycetes</taxon>
        <taxon>Debaryomycetaceae</taxon>
        <taxon>Candida/Lodderomyces clade</taxon>
        <taxon>Candida</taxon>
    </lineage>
</organism>
<comment type="similarity">
    <text evidence="1">Belongs to the peptidase M20A family.</text>
</comment>
<dbReference type="InterPro" id="IPR002933">
    <property type="entry name" value="Peptidase_M20"/>
</dbReference>